<evidence type="ECO:0000313" key="2">
    <source>
        <dbReference type="EMBL" id="PHJ16664.1"/>
    </source>
</evidence>
<evidence type="ECO:0000313" key="3">
    <source>
        <dbReference type="Proteomes" id="UP000221165"/>
    </source>
</evidence>
<sequence>MKASKRRVGRCTVARLKNIEVMSESRPSKDQDDRREESRRTRMKGEKNRIFVLQTRCPLVRSSRSNSTKGQCLVKRPHRSFSPRRLGEPRIRPLQHVASHASVFPSGPRWHGPRRMLPRFFSVLYASASLSFFVDTLETFTAAVQSVSV</sequence>
<accession>A0A2C6KJS4</accession>
<dbReference type="AlphaFoldDB" id="A0A2C6KJS4"/>
<dbReference type="Proteomes" id="UP000221165">
    <property type="component" value="Unassembled WGS sequence"/>
</dbReference>
<dbReference type="GeneID" id="94432846"/>
<dbReference type="RefSeq" id="XP_067918390.1">
    <property type="nucleotide sequence ID" value="XM_068069635.1"/>
</dbReference>
<feature type="compositionally biased region" description="Basic and acidic residues" evidence="1">
    <location>
        <begin position="26"/>
        <end position="47"/>
    </location>
</feature>
<reference evidence="2 3" key="1">
    <citation type="journal article" date="2017" name="Int. J. Parasitol.">
        <title>The genome of the protozoan parasite Cystoisospora suis and a reverse vaccinology approach to identify vaccine candidates.</title>
        <authorList>
            <person name="Palmieri N."/>
            <person name="Shrestha A."/>
            <person name="Ruttkowski B."/>
            <person name="Beck T."/>
            <person name="Vogl C."/>
            <person name="Tomley F."/>
            <person name="Blake D.P."/>
            <person name="Joachim A."/>
        </authorList>
    </citation>
    <scope>NUCLEOTIDE SEQUENCE [LARGE SCALE GENOMIC DNA]</scope>
    <source>
        <strain evidence="2 3">Wien I</strain>
    </source>
</reference>
<keyword evidence="3" id="KW-1185">Reference proteome</keyword>
<gene>
    <name evidence="2" type="ORF">CSUI_009520</name>
</gene>
<proteinExistence type="predicted"/>
<name>A0A2C6KJS4_9APIC</name>
<protein>
    <submittedName>
        <fullName evidence="2">Uncharacterized protein</fullName>
    </submittedName>
</protein>
<evidence type="ECO:0000256" key="1">
    <source>
        <dbReference type="SAM" id="MobiDB-lite"/>
    </source>
</evidence>
<feature type="region of interest" description="Disordered" evidence="1">
    <location>
        <begin position="18"/>
        <end position="47"/>
    </location>
</feature>
<comment type="caution">
    <text evidence="2">The sequence shown here is derived from an EMBL/GenBank/DDBJ whole genome shotgun (WGS) entry which is preliminary data.</text>
</comment>
<dbReference type="VEuPathDB" id="ToxoDB:CSUI_009520"/>
<dbReference type="EMBL" id="MIGC01005701">
    <property type="protein sequence ID" value="PHJ16664.1"/>
    <property type="molecule type" value="Genomic_DNA"/>
</dbReference>
<organism evidence="2 3">
    <name type="scientific">Cystoisospora suis</name>
    <dbReference type="NCBI Taxonomy" id="483139"/>
    <lineage>
        <taxon>Eukaryota</taxon>
        <taxon>Sar</taxon>
        <taxon>Alveolata</taxon>
        <taxon>Apicomplexa</taxon>
        <taxon>Conoidasida</taxon>
        <taxon>Coccidia</taxon>
        <taxon>Eucoccidiorida</taxon>
        <taxon>Eimeriorina</taxon>
        <taxon>Sarcocystidae</taxon>
        <taxon>Cystoisospora</taxon>
    </lineage>
</organism>
<feature type="region of interest" description="Disordered" evidence="1">
    <location>
        <begin position="62"/>
        <end position="89"/>
    </location>
</feature>